<reference evidence="1" key="1">
    <citation type="journal article" date="2023" name="Mol. Biol. Evol.">
        <title>Third-Generation Sequencing Reveals the Adaptive Role of the Epigenome in Three Deep-Sea Polychaetes.</title>
        <authorList>
            <person name="Perez M."/>
            <person name="Aroh O."/>
            <person name="Sun Y."/>
            <person name="Lan Y."/>
            <person name="Juniper S.K."/>
            <person name="Young C.R."/>
            <person name="Angers B."/>
            <person name="Qian P.Y."/>
        </authorList>
    </citation>
    <scope>NUCLEOTIDE SEQUENCE</scope>
    <source>
        <strain evidence="1">P08H-3</strain>
    </source>
</reference>
<accession>A0AAD9N5A1</accession>
<dbReference type="EMBL" id="JAODUP010000237">
    <property type="protein sequence ID" value="KAK2155531.1"/>
    <property type="molecule type" value="Genomic_DNA"/>
</dbReference>
<comment type="caution">
    <text evidence="1">The sequence shown here is derived from an EMBL/GenBank/DDBJ whole genome shotgun (WGS) entry which is preliminary data.</text>
</comment>
<dbReference type="Proteomes" id="UP001208570">
    <property type="component" value="Unassembled WGS sequence"/>
</dbReference>
<organism evidence="1 2">
    <name type="scientific">Paralvinella palmiformis</name>
    <dbReference type="NCBI Taxonomy" id="53620"/>
    <lineage>
        <taxon>Eukaryota</taxon>
        <taxon>Metazoa</taxon>
        <taxon>Spiralia</taxon>
        <taxon>Lophotrochozoa</taxon>
        <taxon>Annelida</taxon>
        <taxon>Polychaeta</taxon>
        <taxon>Sedentaria</taxon>
        <taxon>Canalipalpata</taxon>
        <taxon>Terebellida</taxon>
        <taxon>Terebelliformia</taxon>
        <taxon>Alvinellidae</taxon>
        <taxon>Paralvinella</taxon>
    </lineage>
</organism>
<keyword evidence="2" id="KW-1185">Reference proteome</keyword>
<evidence type="ECO:0000313" key="1">
    <source>
        <dbReference type="EMBL" id="KAK2155531.1"/>
    </source>
</evidence>
<sequence>MKHIKKVFVIDQTGE</sequence>
<gene>
    <name evidence="1" type="ORF">LSH36_237g01031</name>
</gene>
<name>A0AAD9N5A1_9ANNE</name>
<proteinExistence type="predicted"/>
<evidence type="ECO:0000313" key="2">
    <source>
        <dbReference type="Proteomes" id="UP001208570"/>
    </source>
</evidence>
<protein>
    <submittedName>
        <fullName evidence="1">Uncharacterized protein</fullName>
    </submittedName>
</protein>